<accession>A0A074YB99</accession>
<dbReference type="InParanoid" id="A0A074YB99"/>
<dbReference type="AlphaFoldDB" id="A0A074YB99"/>
<dbReference type="Proteomes" id="UP000030641">
    <property type="component" value="Unassembled WGS sequence"/>
</dbReference>
<reference evidence="2 3" key="1">
    <citation type="journal article" date="2014" name="BMC Genomics">
        <title>Genome sequencing of four Aureobasidium pullulans varieties: biotechnological potential, stress tolerance, and description of new species.</title>
        <authorList>
            <person name="Gostin Ar C."/>
            <person name="Ohm R.A."/>
            <person name="Kogej T."/>
            <person name="Sonjak S."/>
            <person name="Turk M."/>
            <person name="Zajc J."/>
            <person name="Zalar P."/>
            <person name="Grube M."/>
            <person name="Sun H."/>
            <person name="Han J."/>
            <person name="Sharma A."/>
            <person name="Chiniquy J."/>
            <person name="Ngan C.Y."/>
            <person name="Lipzen A."/>
            <person name="Barry K."/>
            <person name="Grigoriev I.V."/>
            <person name="Gunde-Cimerman N."/>
        </authorList>
    </citation>
    <scope>NUCLEOTIDE SEQUENCE [LARGE SCALE GENOMIC DNA]</scope>
    <source>
        <strain evidence="2 3">EXF-2481</strain>
    </source>
</reference>
<feature type="compositionally biased region" description="Basic and acidic residues" evidence="1">
    <location>
        <begin position="58"/>
        <end position="68"/>
    </location>
</feature>
<dbReference type="GeneID" id="25364042"/>
<feature type="compositionally biased region" description="Polar residues" evidence="1">
    <location>
        <begin position="31"/>
        <end position="48"/>
    </location>
</feature>
<dbReference type="OrthoDB" id="3936689at2759"/>
<keyword evidence="3" id="KW-1185">Reference proteome</keyword>
<gene>
    <name evidence="2" type="ORF">AUEXF2481DRAFT_29769</name>
</gene>
<proteinExistence type="predicted"/>
<organism evidence="2 3">
    <name type="scientific">Aureobasidium subglaciale (strain EXF-2481)</name>
    <name type="common">Aureobasidium pullulans var. subglaciale</name>
    <dbReference type="NCBI Taxonomy" id="1043005"/>
    <lineage>
        <taxon>Eukaryota</taxon>
        <taxon>Fungi</taxon>
        <taxon>Dikarya</taxon>
        <taxon>Ascomycota</taxon>
        <taxon>Pezizomycotina</taxon>
        <taxon>Dothideomycetes</taxon>
        <taxon>Dothideomycetidae</taxon>
        <taxon>Dothideales</taxon>
        <taxon>Saccotheciaceae</taxon>
        <taxon>Aureobasidium</taxon>
    </lineage>
</organism>
<feature type="region of interest" description="Disordered" evidence="1">
    <location>
        <begin position="1"/>
        <end position="87"/>
    </location>
</feature>
<name>A0A074YB99_AURSE</name>
<dbReference type="HOGENOM" id="CLU_116802_0_0_1"/>
<evidence type="ECO:0000313" key="3">
    <source>
        <dbReference type="Proteomes" id="UP000030641"/>
    </source>
</evidence>
<dbReference type="RefSeq" id="XP_013343452.1">
    <property type="nucleotide sequence ID" value="XM_013487998.1"/>
</dbReference>
<protein>
    <submittedName>
        <fullName evidence="2">Uncharacterized protein</fullName>
    </submittedName>
</protein>
<sequence>MSDHEEKLAGSSSSPMSSVAMQSPITEHIDNGNNEITAVSRTPPQSANKRSRGRPRKYHTDAEREEAKRRYRENHKTKAASGGGVSGGAIPGNYTAFVPAQPVPRQQDVDDLWEAVRGLQAEVAGLKMQLAQRDAAAAAALPPQKRRKQRQATEPANPSSTTRYLLCTCQLYSSLPTYTTIAKFLIKFASEASWPTLAAAFSS</sequence>
<evidence type="ECO:0000313" key="2">
    <source>
        <dbReference type="EMBL" id="KEQ95045.1"/>
    </source>
</evidence>
<dbReference type="EMBL" id="KL584760">
    <property type="protein sequence ID" value="KEQ95045.1"/>
    <property type="molecule type" value="Genomic_DNA"/>
</dbReference>
<evidence type="ECO:0000256" key="1">
    <source>
        <dbReference type="SAM" id="MobiDB-lite"/>
    </source>
</evidence>
<feature type="region of interest" description="Disordered" evidence="1">
    <location>
        <begin position="137"/>
        <end position="160"/>
    </location>
</feature>
<feature type="compositionally biased region" description="Low complexity" evidence="1">
    <location>
        <begin position="11"/>
        <end position="24"/>
    </location>
</feature>
<feature type="compositionally biased region" description="Basic residues" evidence="1">
    <location>
        <begin position="69"/>
        <end position="78"/>
    </location>
</feature>